<name>A0A2P7V2D4_9BACL</name>
<evidence type="ECO:0000313" key="4">
    <source>
        <dbReference type="Proteomes" id="UP000240419"/>
    </source>
</evidence>
<sequence>MKKYMTKPVLAVVTAAGIIGCLTPIFADASSIASPSATKVVMNDEGKQVTRYNLKELAENDPTTLNMLLKNQADHLYIIVEEINLNTKLQTFMEENKAEWERIYNEYYSDIWLEVRLTDNDEEIVSVNAKTENNKVYIKGIVTSDVTKVVVKKPNSDIIEVVPTKEHSFTVSFEAPDASYEPYVTVSAYEGSKLVDSEKVKIVPKAEEDKEMIIHTMSVLDAKKKELKVKGIVKQGADKVTVTYNGVKKEANVKKLWDGVGSFTVSVKDVQAAKDQKALIEVYEDGKKVDSESVQVEIVNAPDKDQATAYAIKATAVNNPAAKSIQVKGTVSGWNKKDDTELFVIAPDGKKKEIEPNDKGEFSLTLSYKNRSFSAKSIQFALYEDDKLVKKADVALSTKVIVEPVKHTDDDEDDDDDKKKKEKRKQKDKQPNGNGYGYWKKHDKQWKDDRDDDDDDRDDDRDNDDDDDDRGDRD</sequence>
<evidence type="ECO:0000256" key="1">
    <source>
        <dbReference type="SAM" id="MobiDB-lite"/>
    </source>
</evidence>
<comment type="caution">
    <text evidence="3">The sequence shown here is derived from an EMBL/GenBank/DDBJ whole genome shotgun (WGS) entry which is preliminary data.</text>
</comment>
<feature type="signal peptide" evidence="2">
    <location>
        <begin position="1"/>
        <end position="29"/>
    </location>
</feature>
<dbReference type="RefSeq" id="WP_106840080.1">
    <property type="nucleotide sequence ID" value="NZ_JBCNIW010000002.1"/>
</dbReference>
<gene>
    <name evidence="3" type="ORF">C7R93_17835</name>
</gene>
<reference evidence="3 4" key="1">
    <citation type="submission" date="2018-03" db="EMBL/GenBank/DDBJ databases">
        <title>Brevisbacillus phylogenomics.</title>
        <authorList>
            <person name="Dunlap C."/>
        </authorList>
    </citation>
    <scope>NUCLEOTIDE SEQUENCE [LARGE SCALE GENOMIC DNA]</scope>
    <source>
        <strain evidence="3 4">NRRL NRS-1210</strain>
    </source>
</reference>
<dbReference type="OrthoDB" id="2474932at2"/>
<evidence type="ECO:0000313" key="3">
    <source>
        <dbReference type="EMBL" id="PSJ93386.1"/>
    </source>
</evidence>
<dbReference type="AlphaFoldDB" id="A0A2P7V2D4"/>
<keyword evidence="4" id="KW-1185">Reference proteome</keyword>
<protein>
    <submittedName>
        <fullName evidence="3">Uncharacterized protein</fullName>
    </submittedName>
</protein>
<evidence type="ECO:0000256" key="2">
    <source>
        <dbReference type="SAM" id="SignalP"/>
    </source>
</evidence>
<organism evidence="3 4">
    <name type="scientific">Brevibacillus fortis</name>
    <dbReference type="NCBI Taxonomy" id="2126352"/>
    <lineage>
        <taxon>Bacteria</taxon>
        <taxon>Bacillati</taxon>
        <taxon>Bacillota</taxon>
        <taxon>Bacilli</taxon>
        <taxon>Bacillales</taxon>
        <taxon>Paenibacillaceae</taxon>
        <taxon>Brevibacillus</taxon>
    </lineage>
</organism>
<accession>A0A2P7V2D4</accession>
<keyword evidence="2" id="KW-0732">Signal</keyword>
<feature type="region of interest" description="Disordered" evidence="1">
    <location>
        <begin position="407"/>
        <end position="474"/>
    </location>
</feature>
<feature type="compositionally biased region" description="Acidic residues" evidence="1">
    <location>
        <begin position="450"/>
        <end position="474"/>
    </location>
</feature>
<feature type="chain" id="PRO_5039662346" evidence="2">
    <location>
        <begin position="30"/>
        <end position="474"/>
    </location>
</feature>
<dbReference type="Proteomes" id="UP000240419">
    <property type="component" value="Unassembled WGS sequence"/>
</dbReference>
<dbReference type="EMBL" id="PXZM01000029">
    <property type="protein sequence ID" value="PSJ93386.1"/>
    <property type="molecule type" value="Genomic_DNA"/>
</dbReference>
<dbReference type="PROSITE" id="PS51257">
    <property type="entry name" value="PROKAR_LIPOPROTEIN"/>
    <property type="match status" value="1"/>
</dbReference>
<proteinExistence type="predicted"/>